<dbReference type="SUPFAM" id="SSF48371">
    <property type="entry name" value="ARM repeat"/>
    <property type="match status" value="1"/>
</dbReference>
<dbReference type="InterPro" id="IPR011009">
    <property type="entry name" value="Kinase-like_dom_sf"/>
</dbReference>
<dbReference type="PANTHER" id="PTHR11139">
    <property type="entry name" value="ATAXIA TELANGIECTASIA MUTATED ATM -RELATED"/>
    <property type="match status" value="1"/>
</dbReference>
<dbReference type="PROSITE" id="PS51190">
    <property type="entry name" value="FATC"/>
    <property type="match status" value="1"/>
</dbReference>
<dbReference type="Gene3D" id="3.30.1010.10">
    <property type="entry name" value="Phosphatidylinositol 3-kinase Catalytic Subunit, Chain A, domain 4"/>
    <property type="match status" value="1"/>
</dbReference>
<protein>
    <recommendedName>
        <fullName evidence="1">non-specific serine/threonine protein kinase</fullName>
        <ecNumber evidence="1">2.7.11.1</ecNumber>
    </recommendedName>
</protein>
<feature type="domain" description="PI3K/PI4K catalytic" evidence="7">
    <location>
        <begin position="1612"/>
        <end position="1927"/>
    </location>
</feature>
<feature type="coiled-coil region" evidence="6">
    <location>
        <begin position="2555"/>
        <end position="2582"/>
    </location>
</feature>
<dbReference type="InterPro" id="IPR000403">
    <property type="entry name" value="PI3/4_kinase_cat_dom"/>
</dbReference>
<dbReference type="Pfam" id="PF02260">
    <property type="entry name" value="FATC"/>
    <property type="match status" value="1"/>
</dbReference>
<evidence type="ECO:0000256" key="3">
    <source>
        <dbReference type="ARBA" id="ARBA00022741"/>
    </source>
</evidence>
<dbReference type="InterPro" id="IPR016024">
    <property type="entry name" value="ARM-type_fold"/>
</dbReference>
<dbReference type="GO" id="GO:0000184">
    <property type="term" value="P:nuclear-transcribed mRNA catabolic process, nonsense-mediated decay"/>
    <property type="evidence" value="ECO:0007669"/>
    <property type="project" value="TreeGrafter"/>
</dbReference>
<sequence>MVNTAPTNKTFYGKTFPPSPASVNTQIIHSIEELQKAIRRLITATNADGDAISLKQRNKTLLSIKRYLQTQLETHKNALYSANASTLLSIYNAMEPFFNVLLDILIAPLTKSVMYQSQHQQLKDNVLEILSILGGLCPRKCLEWISKFILLDREHWYIEWAFGILMRATERIPLIQSNGATKASADVQYIEVKSKKSALSSQHKWNERTVEYLEWETTLIRIMQVWKSVLNSTEDEMIVRQIVKHQETLLHSDRKQLQHAVMKHLKPHFIDIADVCVGWAMNTTCSDTLRLYVIKILETWQDLWSQHSEFSLQLLTSFCTDIEALCKSKSPNSRLSTLIVCYLIIAACMSKSSITHTTISVLLQRVLEVISRVEYSLFHNTNDPLKCFDCLILILNDIQPTAFTQLLSGRFLLCQTSFLVSKRVDLQDLYQLLQKSHRVFCMESLHTFPAASAGIAVGIIQSKYLLQLLPLRFPDTLPMLLRIAVVCARQGRHVFLLSLCEEIFRLVSDEKEEDATFYATCFCVTLAGCSESLMDGDTQTIFSSITKILQLEATSAGRLVLCILLQLYAFIHRHELNIPEPSDDFMQRVCSLLYQSLWPKALKVLVNASKSICCRLWTHQFIDWIHWKLSDGELCRNTRQMCLNVLANIADAHNDNEEVAVPLFNVAIALGVCHDNKMRLYIAEAILSKIWAVAILYGSRNPSHRRQSLLPSKVCEGVLSVWSASEVSMEQWRSLERVMSVYARRENAIPSRNAMDLVRDTAAYCVLHRLRTCFGGPTQTLAHLEAVLDRFLAFQPIDPIAFSTTKNLFLEFIGHLEICVARVTSEKADLLGELDEMDASKVVSFFRVNARVCIDWFDRIRPKLIRLCYDQKGEFMARKLSFLAIGSLTGAFQQAEHRYHFAQTQHTPLEGNSDLRTSLIALDSALYLAARPLATLERVDDLFGLQQITLAFSNLPLFRWFRSVQQLAELRYEDTLTHLDAFFEPLMRYTNSNDLCEVYVSPTTFFGCIRDYVIVCSRLRRWTQLNDFVQKLNAFEDAPKCNTIQRYASIMQLSDNGLINDSKTPWTTFEIDELAEWDLYVHAPAANSIDVNRVTERILQEPTLEAPQLLFLGSLNVTHVEQQMKVFSLYRDPSLLDACLWSFPLFYANPSPIREEFAIHIAQLARKQRNYEFSERILTHTSTRSTYDAITDTEEFVSFLLCELESVEEALPSVKEAVALSLIAIGEVKSFQVDAQLDRILQGPRDWKRLNAAVHLAPTCSSVWLAYADWCYAYGNARKSAETQNPIQPLFQLSENVVDADPTAAFAMAIDGYNRYANLCGEALSIKLCVRFLRLLMQCEWMPNLLPKLSAYFTTCSLSLWLKMASQLVARLTHPCSLIVSELTALLCRMATRYPQSITYIIVVEALKPNPSVAIDRIMTLLRTQSLEHVLRVSSVVHELQRISVLWEEAWIMTLTKLEADVSRRASTLTKENARVAKNMTLSLSEKKALGHRKYKALMRPILKTLDDVWNETIGSARARTPHENRFLSLYSVSIDSAIDHLKQQCALSDTEDVPIVADTWAPFASLLETLIATTQDILPLDEISPILAASATQPVPLPGSIVKEPLCITRIDPNVTILKTKTKPKQLHFIASNGQSFHYLLKAREDLRLDDRVMQLLQTMNQSLGPKRSVRLYHVVPLSETAGLIQMVPNVTSFYHIYSTWKFIDDRLESAVPTAAFYAKLKEHGISQIAASRPHETLKSIYNELAGQMPRDVLKHEIMSQADDIAHASMNVERLQRSMAIMSVLGYVLGVGDRHLDNILLCQETGEALHIDFNVCFDRGRLLKVPERVPFRLTPMMKDVYGLMGTQGSFRCVLEDTLRKVRDAENRESILTLMEAFAYDPLVEWTDGMDAQNQEKSRMELCINMSLFLSRAEERRQQANELASALEKAWTRVSQPLPNHFRALMKEYQSFQTLLRRENEIRQQLKAFEAKAAVFIQSNSSKIQNVRERVEAFMEECKARHEQIVGWKLQVTEYDGNSTRDDVDALELSGKTLLHQSFRQFAHRFRDIMSSCGSYVAEYAELHRDANGYELLKEDVYFEWWKRCEKLLYRFDCMQSIELKEFQNAIDKSLWNQSTARSLQQSEQFLVEIDRIGCEMDVKGENSAHEIALCALEIDLNNFKDSVGQIKLSNAQHHRFLKLVCSQWIRTIGNRIPNSLWTARSLTCSLGAAMKLSNLSKSSLRRLNASDLLNDSVADAMIEIIGVVSSTEELYLGILMTALELMQNSSKVETPRRREIEKWNESLDSFAQTYALKDRSEAQTDFQHLCLRVSRAIRDSRGLQADKLIEEEMISFVSKHMLLPLQNALEQAVRNEQRWLETIADWEAFLSNQLEDILPSTWSSDVGNEWFHTVESALNRVKESVEKASCTQRRTQLVTARAAMIRTQQNKVECRRRYLLWTCDQCLPIIADRIATRPQLISVLESHTAELDALLKQVNVMEKIVHDAEERREEEAVDIGRYKRVLGHIREFGDVMRGILLIESSRREVASNVNAKPRHVDRVGVSLLNELIDEQISLVDERERILETEESVQQLKRLCDDANASLESVQLGKEECLERMHLTIAATSKELIEHANGARDTIHDFVSLLQGLYKQASALKTKDAKRTDAEASEKLGAFFTENERLGNILLKSVQALKGDTLEPLRLLLEAHERKCVQLNESKLTEWKESMEQFLNDSESIQLESAGQHLRPLLTLCLALEDPKTIREMERFVQTVQKCLELFFRVTQSVYEISAAMQSNESDPFAKSEESADTESSGKHNRFGIQVMERIHSKLNGRVQSYPQGTLSAPLSVREQAQWLIDEATSVDNLCEMYEGWTPWI</sequence>
<dbReference type="InterPro" id="IPR018936">
    <property type="entry name" value="PI3/4_kinase_CS"/>
</dbReference>
<dbReference type="PROSITE" id="PS50290">
    <property type="entry name" value="PI3_4_KINASE_3"/>
    <property type="match status" value="1"/>
</dbReference>
<dbReference type="InParanoid" id="A0A024GDU9"/>
<dbReference type="GO" id="GO:0005634">
    <property type="term" value="C:nucleus"/>
    <property type="evidence" value="ECO:0007669"/>
    <property type="project" value="TreeGrafter"/>
</dbReference>
<evidence type="ECO:0000256" key="1">
    <source>
        <dbReference type="ARBA" id="ARBA00012513"/>
    </source>
</evidence>
<dbReference type="SMART" id="SM01343">
    <property type="entry name" value="FATC"/>
    <property type="match status" value="1"/>
</dbReference>
<dbReference type="InterPro" id="IPR050517">
    <property type="entry name" value="DDR_Repair_Kinase"/>
</dbReference>
<dbReference type="Pfam" id="PF00454">
    <property type="entry name" value="PI3_PI4_kinase"/>
    <property type="match status" value="1"/>
</dbReference>
<dbReference type="EMBL" id="CAIX01000082">
    <property type="protein sequence ID" value="CCI44908.1"/>
    <property type="molecule type" value="Genomic_DNA"/>
</dbReference>
<dbReference type="EC" id="2.7.11.1" evidence="1"/>
<evidence type="ECO:0000256" key="2">
    <source>
        <dbReference type="ARBA" id="ARBA00022679"/>
    </source>
</evidence>
<dbReference type="GO" id="GO:0004674">
    <property type="term" value="F:protein serine/threonine kinase activity"/>
    <property type="evidence" value="ECO:0007669"/>
    <property type="project" value="UniProtKB-EC"/>
</dbReference>
<dbReference type="SUPFAM" id="SSF56112">
    <property type="entry name" value="Protein kinase-like (PK-like)"/>
    <property type="match status" value="1"/>
</dbReference>
<comment type="caution">
    <text evidence="9">The sequence shown here is derived from an EMBL/GenBank/DDBJ whole genome shotgun (WGS) entry which is preliminary data.</text>
</comment>
<keyword evidence="5" id="KW-0067">ATP-binding</keyword>
<organism evidence="9 10">
    <name type="scientific">Albugo candida</name>
    <dbReference type="NCBI Taxonomy" id="65357"/>
    <lineage>
        <taxon>Eukaryota</taxon>
        <taxon>Sar</taxon>
        <taxon>Stramenopiles</taxon>
        <taxon>Oomycota</taxon>
        <taxon>Peronosporomycetes</taxon>
        <taxon>Albuginales</taxon>
        <taxon>Albuginaceae</taxon>
        <taxon>Albugo</taxon>
    </lineage>
</organism>
<evidence type="ECO:0000259" key="8">
    <source>
        <dbReference type="PROSITE" id="PS51190"/>
    </source>
</evidence>
<keyword evidence="6" id="KW-0175">Coiled coil</keyword>
<dbReference type="InterPro" id="IPR003152">
    <property type="entry name" value="FATC_dom"/>
</dbReference>
<evidence type="ECO:0000259" key="7">
    <source>
        <dbReference type="PROSITE" id="PS50290"/>
    </source>
</evidence>
<proteinExistence type="predicted"/>
<dbReference type="Proteomes" id="UP000053237">
    <property type="component" value="Unassembled WGS sequence"/>
</dbReference>
<feature type="domain" description="FATC" evidence="8">
    <location>
        <begin position="2825"/>
        <end position="2857"/>
    </location>
</feature>
<keyword evidence="2" id="KW-0808">Transferase</keyword>
<evidence type="ECO:0000256" key="4">
    <source>
        <dbReference type="ARBA" id="ARBA00022777"/>
    </source>
</evidence>
<keyword evidence="3" id="KW-0547">Nucleotide-binding</keyword>
<evidence type="ECO:0000313" key="10">
    <source>
        <dbReference type="Proteomes" id="UP000053237"/>
    </source>
</evidence>
<dbReference type="SMART" id="SM00146">
    <property type="entry name" value="PI3Kc"/>
    <property type="match status" value="1"/>
</dbReference>
<dbReference type="PROSITE" id="PS00916">
    <property type="entry name" value="PI3_4_KINASE_2"/>
    <property type="match status" value="1"/>
</dbReference>
<accession>A0A024GDU9</accession>
<feature type="coiled-coil region" evidence="6">
    <location>
        <begin position="2461"/>
        <end position="2488"/>
    </location>
</feature>
<dbReference type="STRING" id="65357.A0A024GDU9"/>
<keyword evidence="4" id="KW-0418">Kinase</keyword>
<gene>
    <name evidence="9" type="ORF">BN9_057320</name>
</gene>
<feature type="coiled-coil region" evidence="6">
    <location>
        <begin position="1910"/>
        <end position="1972"/>
    </location>
</feature>
<dbReference type="Gene3D" id="1.10.1070.11">
    <property type="entry name" value="Phosphatidylinositol 3-/4-kinase, catalytic domain"/>
    <property type="match status" value="1"/>
</dbReference>
<dbReference type="InterPro" id="IPR036940">
    <property type="entry name" value="PI3/4_kinase_cat_sf"/>
</dbReference>
<dbReference type="PANTHER" id="PTHR11139:SF71">
    <property type="entry name" value="SERINE_THREONINE-PROTEIN KINASE SMG1"/>
    <property type="match status" value="1"/>
</dbReference>
<name>A0A024GDU9_9STRA</name>
<evidence type="ECO:0000313" key="9">
    <source>
        <dbReference type="EMBL" id="CCI44908.1"/>
    </source>
</evidence>
<evidence type="ECO:0000256" key="5">
    <source>
        <dbReference type="ARBA" id="ARBA00022840"/>
    </source>
</evidence>
<dbReference type="OrthoDB" id="381190at2759"/>
<dbReference type="GO" id="GO:0005524">
    <property type="term" value="F:ATP binding"/>
    <property type="evidence" value="ECO:0007669"/>
    <property type="project" value="UniProtKB-KW"/>
</dbReference>
<reference evidence="9 10" key="1">
    <citation type="submission" date="2012-05" db="EMBL/GenBank/DDBJ databases">
        <title>Recombination and specialization in a pathogen metapopulation.</title>
        <authorList>
            <person name="Gardiner A."/>
            <person name="Kemen E."/>
            <person name="Schultz-Larsen T."/>
            <person name="MacLean D."/>
            <person name="Van Oosterhout C."/>
            <person name="Jones J.D.G."/>
        </authorList>
    </citation>
    <scope>NUCLEOTIDE SEQUENCE [LARGE SCALE GENOMIC DNA]</scope>
    <source>
        <strain evidence="9 10">Ac Nc2</strain>
    </source>
</reference>
<evidence type="ECO:0000256" key="6">
    <source>
        <dbReference type="SAM" id="Coils"/>
    </source>
</evidence>
<keyword evidence="10" id="KW-1185">Reference proteome</keyword>